<keyword evidence="5 6" id="KW-0472">Membrane</keyword>
<evidence type="ECO:0000256" key="6">
    <source>
        <dbReference type="SAM" id="Phobius"/>
    </source>
</evidence>
<feature type="transmembrane region" description="Helical" evidence="6">
    <location>
        <begin position="276"/>
        <end position="295"/>
    </location>
</feature>
<keyword evidence="4 6" id="KW-1133">Transmembrane helix</keyword>
<feature type="domain" description="EamA" evidence="7">
    <location>
        <begin position="14"/>
        <end position="140"/>
    </location>
</feature>
<evidence type="ECO:0000256" key="2">
    <source>
        <dbReference type="ARBA" id="ARBA00007362"/>
    </source>
</evidence>
<feature type="transmembrane region" description="Helical" evidence="6">
    <location>
        <begin position="40"/>
        <end position="58"/>
    </location>
</feature>
<sequence length="307" mass="32320">MPSRDTTGWLPRLLAFAAIYILWGSTFLAIRYTAATIPPLMAAGVRVLVGGALLYGYLRARGVPAPSWRSWSMATVSGAMLFVGCHGVLGWASQRVPSGISALLTASISLWMVVLGALRARAMPNRWVAMGLVLGFAGLLPLIRPDAKHAHVDVLASVALVLGALSWAAGSFYARGRLVPKAPLQAAAMQMFAGGVLLILVSGAFGEWSALDVARVTQRSIVSLAYLIVFGSIVAFGAYVWLLEQVPAATVSTYAFVNPVVALLLGWLFGGEGMSGRTLLATVLIVIAVAMITMASPRPAGVRTRDA</sequence>
<dbReference type="SUPFAM" id="SSF103481">
    <property type="entry name" value="Multidrug resistance efflux transporter EmrE"/>
    <property type="match status" value="2"/>
</dbReference>
<feature type="transmembrane region" description="Helical" evidence="6">
    <location>
        <begin position="125"/>
        <end position="143"/>
    </location>
</feature>
<dbReference type="PANTHER" id="PTHR32322">
    <property type="entry name" value="INNER MEMBRANE TRANSPORTER"/>
    <property type="match status" value="1"/>
</dbReference>
<dbReference type="InterPro" id="IPR000620">
    <property type="entry name" value="EamA_dom"/>
</dbReference>
<organism evidence="8 9">
    <name type="scientific">Pendulispora rubella</name>
    <dbReference type="NCBI Taxonomy" id="2741070"/>
    <lineage>
        <taxon>Bacteria</taxon>
        <taxon>Pseudomonadati</taxon>
        <taxon>Myxococcota</taxon>
        <taxon>Myxococcia</taxon>
        <taxon>Myxococcales</taxon>
        <taxon>Sorangiineae</taxon>
        <taxon>Pendulisporaceae</taxon>
        <taxon>Pendulispora</taxon>
    </lineage>
</organism>
<dbReference type="Pfam" id="PF00892">
    <property type="entry name" value="EamA"/>
    <property type="match status" value="2"/>
</dbReference>
<dbReference type="RefSeq" id="WP_394837313.1">
    <property type="nucleotide sequence ID" value="NZ_CP089929.1"/>
</dbReference>
<reference evidence="8" key="1">
    <citation type="submission" date="2021-12" db="EMBL/GenBank/DDBJ databases">
        <title>Discovery of the Pendulisporaceae a myxobacterial family with distinct sporulation behavior and unique specialized metabolism.</title>
        <authorList>
            <person name="Garcia R."/>
            <person name="Popoff A."/>
            <person name="Bader C.D."/>
            <person name="Loehr J."/>
            <person name="Walesch S."/>
            <person name="Walt C."/>
            <person name="Boldt J."/>
            <person name="Bunk B."/>
            <person name="Haeckl F.J.F.P.J."/>
            <person name="Gunesch A.P."/>
            <person name="Birkelbach J."/>
            <person name="Nuebel U."/>
            <person name="Pietschmann T."/>
            <person name="Bach T."/>
            <person name="Mueller R."/>
        </authorList>
    </citation>
    <scope>NUCLEOTIDE SEQUENCE</scope>
    <source>
        <strain evidence="8">MSr11367</strain>
    </source>
</reference>
<feature type="transmembrane region" description="Helical" evidence="6">
    <location>
        <begin position="98"/>
        <end position="118"/>
    </location>
</feature>
<protein>
    <submittedName>
        <fullName evidence="8">EamA family transporter</fullName>
    </submittedName>
</protein>
<proteinExistence type="inferred from homology"/>
<evidence type="ECO:0000256" key="5">
    <source>
        <dbReference type="ARBA" id="ARBA00023136"/>
    </source>
</evidence>
<keyword evidence="3 6" id="KW-0812">Transmembrane</keyword>
<evidence type="ECO:0000259" key="7">
    <source>
        <dbReference type="Pfam" id="PF00892"/>
    </source>
</evidence>
<evidence type="ECO:0000256" key="3">
    <source>
        <dbReference type="ARBA" id="ARBA00022692"/>
    </source>
</evidence>
<dbReference type="InterPro" id="IPR037185">
    <property type="entry name" value="EmrE-like"/>
</dbReference>
<feature type="transmembrane region" description="Helical" evidence="6">
    <location>
        <begin position="249"/>
        <end position="270"/>
    </location>
</feature>
<dbReference type="InterPro" id="IPR050638">
    <property type="entry name" value="AA-Vitamin_Transporters"/>
</dbReference>
<feature type="transmembrane region" description="Helical" evidence="6">
    <location>
        <begin position="155"/>
        <end position="174"/>
    </location>
</feature>
<comment type="subcellular location">
    <subcellularLocation>
        <location evidence="1">Membrane</location>
        <topology evidence="1">Multi-pass membrane protein</topology>
    </subcellularLocation>
</comment>
<dbReference type="PANTHER" id="PTHR32322:SF2">
    <property type="entry name" value="EAMA DOMAIN-CONTAINING PROTEIN"/>
    <property type="match status" value="1"/>
</dbReference>
<feature type="transmembrane region" description="Helical" evidence="6">
    <location>
        <begin position="221"/>
        <end position="242"/>
    </location>
</feature>
<feature type="domain" description="EamA" evidence="7">
    <location>
        <begin position="158"/>
        <end position="293"/>
    </location>
</feature>
<dbReference type="Proteomes" id="UP001374803">
    <property type="component" value="Chromosome"/>
</dbReference>
<feature type="transmembrane region" description="Helical" evidence="6">
    <location>
        <begin position="186"/>
        <end position="206"/>
    </location>
</feature>
<evidence type="ECO:0000313" key="9">
    <source>
        <dbReference type="Proteomes" id="UP001374803"/>
    </source>
</evidence>
<evidence type="ECO:0000313" key="8">
    <source>
        <dbReference type="EMBL" id="WXB07648.1"/>
    </source>
</evidence>
<keyword evidence="9" id="KW-1185">Reference proteome</keyword>
<gene>
    <name evidence="8" type="ORF">LVJ94_10440</name>
</gene>
<comment type="similarity">
    <text evidence="2">Belongs to the EamA transporter family.</text>
</comment>
<feature type="transmembrane region" description="Helical" evidence="6">
    <location>
        <begin position="12"/>
        <end position="34"/>
    </location>
</feature>
<feature type="transmembrane region" description="Helical" evidence="6">
    <location>
        <begin position="70"/>
        <end position="92"/>
    </location>
</feature>
<dbReference type="EMBL" id="CP089983">
    <property type="protein sequence ID" value="WXB07648.1"/>
    <property type="molecule type" value="Genomic_DNA"/>
</dbReference>
<accession>A0ABZ2LCK4</accession>
<name>A0ABZ2LCK4_9BACT</name>
<evidence type="ECO:0000256" key="1">
    <source>
        <dbReference type="ARBA" id="ARBA00004141"/>
    </source>
</evidence>
<evidence type="ECO:0000256" key="4">
    <source>
        <dbReference type="ARBA" id="ARBA00022989"/>
    </source>
</evidence>